<gene>
    <name evidence="2" type="ORF">RM698_19105</name>
</gene>
<feature type="transmembrane region" description="Helical" evidence="1">
    <location>
        <begin position="48"/>
        <end position="65"/>
    </location>
</feature>
<dbReference type="EMBL" id="JAVRET010000044">
    <property type="protein sequence ID" value="MDT0411143.1"/>
    <property type="molecule type" value="Genomic_DNA"/>
</dbReference>
<feature type="transmembrane region" description="Helical" evidence="1">
    <location>
        <begin position="72"/>
        <end position="92"/>
    </location>
</feature>
<name>A0ABU2R370_9ACTN</name>
<keyword evidence="1" id="KW-0812">Transmembrane</keyword>
<evidence type="ECO:0000313" key="3">
    <source>
        <dbReference type="Proteomes" id="UP001183610"/>
    </source>
</evidence>
<evidence type="ECO:0000256" key="1">
    <source>
        <dbReference type="SAM" id="Phobius"/>
    </source>
</evidence>
<evidence type="ECO:0000313" key="2">
    <source>
        <dbReference type="EMBL" id="MDT0411143.1"/>
    </source>
</evidence>
<organism evidence="2 3">
    <name type="scientific">Streptomyces evansiae</name>
    <dbReference type="NCBI Taxonomy" id="3075535"/>
    <lineage>
        <taxon>Bacteria</taxon>
        <taxon>Bacillati</taxon>
        <taxon>Actinomycetota</taxon>
        <taxon>Actinomycetes</taxon>
        <taxon>Kitasatosporales</taxon>
        <taxon>Streptomycetaceae</taxon>
        <taxon>Streptomyces</taxon>
    </lineage>
</organism>
<dbReference type="Proteomes" id="UP001183610">
    <property type="component" value="Unassembled WGS sequence"/>
</dbReference>
<feature type="transmembrane region" description="Helical" evidence="1">
    <location>
        <begin position="104"/>
        <end position="123"/>
    </location>
</feature>
<sequence>MRWWGSAAGWCRAVYVAGFAEGTAAHVVDLVRGGLDAYESFPYAPVRALFLALVVLDPLVVLLLLRAPVAGVAAGALVMTLDLAANLTANAADIAATPARTLPGMTPLLLFGAFVLATARPLTRSLRGRTPARALPEAKPAP</sequence>
<keyword evidence="1" id="KW-0472">Membrane</keyword>
<keyword evidence="3" id="KW-1185">Reference proteome</keyword>
<protein>
    <recommendedName>
        <fullName evidence="4">DUF2637 domain-containing protein</fullName>
    </recommendedName>
</protein>
<evidence type="ECO:0008006" key="4">
    <source>
        <dbReference type="Google" id="ProtNLM"/>
    </source>
</evidence>
<dbReference type="RefSeq" id="WP_009065066.1">
    <property type="nucleotide sequence ID" value="NZ_JAVRET010000044.1"/>
</dbReference>
<reference evidence="3" key="1">
    <citation type="submission" date="2023-07" db="EMBL/GenBank/DDBJ databases">
        <title>30 novel species of actinomycetes from the DSMZ collection.</title>
        <authorList>
            <person name="Nouioui I."/>
        </authorList>
    </citation>
    <scope>NUCLEOTIDE SEQUENCE [LARGE SCALE GENOMIC DNA]</scope>
    <source>
        <strain evidence="3">DSM 41979</strain>
    </source>
</reference>
<proteinExistence type="predicted"/>
<accession>A0ABU2R370</accession>
<keyword evidence="1" id="KW-1133">Transmembrane helix</keyword>
<comment type="caution">
    <text evidence="2">The sequence shown here is derived from an EMBL/GenBank/DDBJ whole genome shotgun (WGS) entry which is preliminary data.</text>
</comment>